<evidence type="ECO:0000256" key="3">
    <source>
        <dbReference type="ARBA" id="ARBA00022692"/>
    </source>
</evidence>
<evidence type="ECO:0000256" key="1">
    <source>
        <dbReference type="ARBA" id="ARBA00004651"/>
    </source>
</evidence>
<dbReference type="InterPro" id="IPR036259">
    <property type="entry name" value="MFS_trans_sf"/>
</dbReference>
<comment type="subcellular location">
    <subcellularLocation>
        <location evidence="1">Cell membrane</location>
        <topology evidence="1">Multi-pass membrane protein</topology>
    </subcellularLocation>
</comment>
<evidence type="ECO:0000256" key="5">
    <source>
        <dbReference type="ARBA" id="ARBA00023136"/>
    </source>
</evidence>
<dbReference type="PANTHER" id="PTHR23513">
    <property type="entry name" value="INTEGRAL MEMBRANE EFFLUX PROTEIN-RELATED"/>
    <property type="match status" value="1"/>
</dbReference>
<organism evidence="8 9">
    <name type="scientific">Phenylobacterium conjunctum</name>
    <dbReference type="NCBI Taxonomy" id="1298959"/>
    <lineage>
        <taxon>Bacteria</taxon>
        <taxon>Pseudomonadati</taxon>
        <taxon>Pseudomonadota</taxon>
        <taxon>Alphaproteobacteria</taxon>
        <taxon>Caulobacterales</taxon>
        <taxon>Caulobacteraceae</taxon>
        <taxon>Phenylobacterium</taxon>
    </lineage>
</organism>
<dbReference type="SUPFAM" id="SSF103473">
    <property type="entry name" value="MFS general substrate transporter"/>
    <property type="match status" value="1"/>
</dbReference>
<feature type="transmembrane region" description="Helical" evidence="6">
    <location>
        <begin position="47"/>
        <end position="67"/>
    </location>
</feature>
<feature type="transmembrane region" description="Helical" evidence="6">
    <location>
        <begin position="104"/>
        <end position="122"/>
    </location>
</feature>
<keyword evidence="2" id="KW-1003">Cell membrane</keyword>
<feature type="transmembrane region" description="Helical" evidence="6">
    <location>
        <begin position="287"/>
        <end position="305"/>
    </location>
</feature>
<evidence type="ECO:0000256" key="2">
    <source>
        <dbReference type="ARBA" id="ARBA00022475"/>
    </source>
</evidence>
<feature type="domain" description="Major facilitator superfamily (MFS) profile" evidence="7">
    <location>
        <begin position="220"/>
        <end position="411"/>
    </location>
</feature>
<dbReference type="EMBL" id="JBHTLQ010000024">
    <property type="protein sequence ID" value="MFD1191267.1"/>
    <property type="molecule type" value="Genomic_DNA"/>
</dbReference>
<evidence type="ECO:0000313" key="8">
    <source>
        <dbReference type="EMBL" id="MFD1191267.1"/>
    </source>
</evidence>
<sequence>MTSPPALWRDPGFARLWAAQAVSAFGARITREGLPILAVTTLAAPPLALGALSAMAGAAALVLGFAAGGFVDSRPRRPILVWADLARLAALVTVPIAAALDLLSLPQVLIVAGLIAACSVVFEMASHAYLPGLVPAERLVEANSRLATTESLAEIGGPALAGLIFQVLAAPFALLFTSATYGVSALFLGAIRGQEPPPEPHAHEAAGITQGLRLAWDQPVVRPLLLMTMVQGLAGGVFGALYVLYVLRTLALPTSLMGLAIACGGVGALIGAWLGPALARRMGMGPAIIVALVAFALSALAIALAPSDRTGATLVLMATQIGGDAFGVAAMVLMTSLRQALMPQAVLGRVSGAFQASAGGLMVLGALGGGWLGGEIGPRAAIALAAGGFCLMPLIGALSPLRRIGEPPVSA</sequence>
<evidence type="ECO:0000313" key="9">
    <source>
        <dbReference type="Proteomes" id="UP001597216"/>
    </source>
</evidence>
<evidence type="ECO:0000256" key="6">
    <source>
        <dbReference type="SAM" id="Phobius"/>
    </source>
</evidence>
<keyword evidence="3 6" id="KW-0812">Transmembrane</keyword>
<dbReference type="Pfam" id="PF07690">
    <property type="entry name" value="MFS_1"/>
    <property type="match status" value="1"/>
</dbReference>
<feature type="transmembrane region" description="Helical" evidence="6">
    <location>
        <begin position="311"/>
        <end position="334"/>
    </location>
</feature>
<proteinExistence type="predicted"/>
<dbReference type="RefSeq" id="WP_374347185.1">
    <property type="nucleotide sequence ID" value="NZ_JBHTLQ010000024.1"/>
</dbReference>
<feature type="transmembrane region" description="Helical" evidence="6">
    <location>
        <begin position="380"/>
        <end position="401"/>
    </location>
</feature>
<accession>A0ABW3T3E7</accession>
<dbReference type="InterPro" id="IPR020846">
    <property type="entry name" value="MFS_dom"/>
</dbReference>
<dbReference type="PROSITE" id="PS50850">
    <property type="entry name" value="MFS"/>
    <property type="match status" value="1"/>
</dbReference>
<dbReference type="CDD" id="cd06173">
    <property type="entry name" value="MFS_MefA_like"/>
    <property type="match status" value="1"/>
</dbReference>
<keyword evidence="5 6" id="KW-0472">Membrane</keyword>
<feature type="transmembrane region" description="Helical" evidence="6">
    <location>
        <begin position="346"/>
        <end position="368"/>
    </location>
</feature>
<dbReference type="InterPro" id="IPR011701">
    <property type="entry name" value="MFS"/>
</dbReference>
<keyword evidence="9" id="KW-1185">Reference proteome</keyword>
<protein>
    <submittedName>
        <fullName evidence="8">MFS transporter</fullName>
    </submittedName>
</protein>
<feature type="transmembrane region" description="Helical" evidence="6">
    <location>
        <begin position="224"/>
        <end position="245"/>
    </location>
</feature>
<dbReference type="PANTHER" id="PTHR23513:SF6">
    <property type="entry name" value="MAJOR FACILITATOR SUPERFAMILY ASSOCIATED DOMAIN-CONTAINING PROTEIN"/>
    <property type="match status" value="1"/>
</dbReference>
<comment type="caution">
    <text evidence="8">The sequence shown here is derived from an EMBL/GenBank/DDBJ whole genome shotgun (WGS) entry which is preliminary data.</text>
</comment>
<feature type="transmembrane region" description="Helical" evidence="6">
    <location>
        <begin position="79"/>
        <end position="98"/>
    </location>
</feature>
<dbReference type="Gene3D" id="1.20.1250.20">
    <property type="entry name" value="MFS general substrate transporter like domains"/>
    <property type="match status" value="1"/>
</dbReference>
<name>A0ABW3T3E7_9CAUL</name>
<evidence type="ECO:0000259" key="7">
    <source>
        <dbReference type="PROSITE" id="PS50850"/>
    </source>
</evidence>
<feature type="transmembrane region" description="Helical" evidence="6">
    <location>
        <begin position="251"/>
        <end position="275"/>
    </location>
</feature>
<keyword evidence="4 6" id="KW-1133">Transmembrane helix</keyword>
<gene>
    <name evidence="8" type="ORF">ACFQ27_11810</name>
</gene>
<evidence type="ECO:0000256" key="4">
    <source>
        <dbReference type="ARBA" id="ARBA00022989"/>
    </source>
</evidence>
<dbReference type="Proteomes" id="UP001597216">
    <property type="component" value="Unassembled WGS sequence"/>
</dbReference>
<reference evidence="9" key="1">
    <citation type="journal article" date="2019" name="Int. J. Syst. Evol. Microbiol.">
        <title>The Global Catalogue of Microorganisms (GCM) 10K type strain sequencing project: providing services to taxonomists for standard genome sequencing and annotation.</title>
        <authorList>
            <consortium name="The Broad Institute Genomics Platform"/>
            <consortium name="The Broad Institute Genome Sequencing Center for Infectious Disease"/>
            <person name="Wu L."/>
            <person name="Ma J."/>
        </authorList>
    </citation>
    <scope>NUCLEOTIDE SEQUENCE [LARGE SCALE GENOMIC DNA]</scope>
    <source>
        <strain evidence="9">CCUG 55074</strain>
    </source>
</reference>